<feature type="domain" description="SET" evidence="5">
    <location>
        <begin position="170"/>
        <end position="385"/>
    </location>
</feature>
<dbReference type="SUPFAM" id="SSF48452">
    <property type="entry name" value="TPR-like"/>
    <property type="match status" value="1"/>
</dbReference>
<dbReference type="SUPFAM" id="SSF82199">
    <property type="entry name" value="SET domain"/>
    <property type="match status" value="1"/>
</dbReference>
<dbReference type="PANTHER" id="PTHR13271">
    <property type="entry name" value="UNCHARACTERIZED PUTATIVE METHYLTRANSFERASE"/>
    <property type="match status" value="1"/>
</dbReference>
<dbReference type="GO" id="GO:0032259">
    <property type="term" value="P:methylation"/>
    <property type="evidence" value="ECO:0007669"/>
    <property type="project" value="UniProtKB-KW"/>
</dbReference>
<dbReference type="PANTHER" id="PTHR13271:SF137">
    <property type="entry name" value="SET DOMAIN-CONTAINING PROTEIN"/>
    <property type="match status" value="1"/>
</dbReference>
<evidence type="ECO:0000313" key="7">
    <source>
        <dbReference type="Proteomes" id="UP001295684"/>
    </source>
</evidence>
<dbReference type="InterPro" id="IPR036464">
    <property type="entry name" value="Rubisco_LSMT_subst-bd_sf"/>
</dbReference>
<evidence type="ECO:0000256" key="1">
    <source>
        <dbReference type="ARBA" id="ARBA00022603"/>
    </source>
</evidence>
<dbReference type="SUPFAM" id="SSF81822">
    <property type="entry name" value="RuBisCo LSMT C-terminal, substrate-binding domain"/>
    <property type="match status" value="1"/>
</dbReference>
<keyword evidence="1" id="KW-0489">Methyltransferase</keyword>
<dbReference type="Gene3D" id="3.90.1410.10">
    <property type="entry name" value="set domain protein methyltransferase, domain 1"/>
    <property type="match status" value="1"/>
</dbReference>
<evidence type="ECO:0000313" key="6">
    <source>
        <dbReference type="EMBL" id="CAI2360645.1"/>
    </source>
</evidence>
<dbReference type="Gene3D" id="1.25.40.10">
    <property type="entry name" value="Tetratricopeptide repeat domain"/>
    <property type="match status" value="1"/>
</dbReference>
<feature type="region of interest" description="Disordered" evidence="4">
    <location>
        <begin position="477"/>
        <end position="497"/>
    </location>
</feature>
<feature type="region of interest" description="Disordered" evidence="4">
    <location>
        <begin position="1"/>
        <end position="23"/>
    </location>
</feature>
<dbReference type="InterPro" id="IPR001214">
    <property type="entry name" value="SET_dom"/>
</dbReference>
<proteinExistence type="predicted"/>
<dbReference type="CDD" id="cd10527">
    <property type="entry name" value="SET_LSMT"/>
    <property type="match status" value="1"/>
</dbReference>
<keyword evidence="7" id="KW-1185">Reference proteome</keyword>
<dbReference type="PROSITE" id="PS50280">
    <property type="entry name" value="SET"/>
    <property type="match status" value="1"/>
</dbReference>
<dbReference type="InterPro" id="IPR019734">
    <property type="entry name" value="TPR_rpt"/>
</dbReference>
<dbReference type="InterPro" id="IPR015353">
    <property type="entry name" value="Rubisco_LSMT_subst-bd"/>
</dbReference>
<protein>
    <recommendedName>
        <fullName evidence="5">SET domain-containing protein</fullName>
    </recommendedName>
</protein>
<gene>
    <name evidence="6" type="ORF">ECRASSUSDP1_LOCUS1949</name>
</gene>
<evidence type="ECO:0000259" key="5">
    <source>
        <dbReference type="PROSITE" id="PS50280"/>
    </source>
</evidence>
<dbReference type="Gene3D" id="3.90.1420.10">
    <property type="entry name" value="Rubisco LSMT, substrate-binding domain"/>
    <property type="match status" value="1"/>
</dbReference>
<dbReference type="AlphaFoldDB" id="A0AAD1X7T5"/>
<dbReference type="InterPro" id="IPR050600">
    <property type="entry name" value="SETD3_SETD6_MTase"/>
</dbReference>
<dbReference type="SMART" id="SM00028">
    <property type="entry name" value="TPR"/>
    <property type="match status" value="3"/>
</dbReference>
<name>A0AAD1X7T5_EUPCR</name>
<keyword evidence="2" id="KW-0808">Transferase</keyword>
<dbReference type="InterPro" id="IPR011990">
    <property type="entry name" value="TPR-like_helical_dom_sf"/>
</dbReference>
<reference evidence="6" key="1">
    <citation type="submission" date="2023-07" db="EMBL/GenBank/DDBJ databases">
        <authorList>
            <consortium name="AG Swart"/>
            <person name="Singh M."/>
            <person name="Singh A."/>
            <person name="Seah K."/>
            <person name="Emmerich C."/>
        </authorList>
    </citation>
    <scope>NUCLEOTIDE SEQUENCE</scope>
    <source>
        <strain evidence="6">DP1</strain>
    </source>
</reference>
<dbReference type="GO" id="GO:0016279">
    <property type="term" value="F:protein-lysine N-methyltransferase activity"/>
    <property type="evidence" value="ECO:0007669"/>
    <property type="project" value="TreeGrafter"/>
</dbReference>
<dbReference type="InterPro" id="IPR046341">
    <property type="entry name" value="SET_dom_sf"/>
</dbReference>
<sequence length="611" mass="71167">MGKGKKKSKSKQINKNTTNPKDLKELGNKAFLNKLYEEAITYYTKAIDNAADDDEDKHVYFSNRAAAYFEMKEYEKSLEDAAKSVEIKDDFAKGYIRKAQAERELLLGEESLTSSEKAIEIDPDNEHARELYEECKQEWDDDHTVEESNPHKQRFNRLETWLKEGGSKYEKLKIRFYNPIYRGVHAAKKIRAGEEILLIPKEQIITLEMAEESPIGAKMMYHNVKPKLLSPKHGFLATYILQERLKGEESPFHPFIDILPKTFENFPIFFTEEERAYLEGSPFLAQVLEKIEDIKTDYDLICSVVPEYSQFTLNEFSEIRMMVSSRIFGMNIDGKKTDGFVPMADMLNHKRPKQTSWTYSDEKHGFVIEALKDIGRNEQVYDSYGKKCNSRFFLNYGFIVENNDGNEVPLKIYYPESDDKKDMKKEMIGDLSDFKKFRVTDNFNEGSMHEFMSWMRFVEYDENITLLIDYQARAASQTPVNDSDSEDGYNDPNKGFKAKDLPPLSIRNEKKVLLRMKLEAAKVEAGYPTTYEEDLALLEADEGLTFNTRNVLLMRSGEKKILRHLIETADIMLRYLDYGLTETRKQMKEDKLKKDQEVYIKKVIQPLIKMS</sequence>
<evidence type="ECO:0000256" key="2">
    <source>
        <dbReference type="ARBA" id="ARBA00022679"/>
    </source>
</evidence>
<dbReference type="EMBL" id="CAMPGE010001844">
    <property type="protein sequence ID" value="CAI2360645.1"/>
    <property type="molecule type" value="Genomic_DNA"/>
</dbReference>
<dbReference type="Pfam" id="PF00856">
    <property type="entry name" value="SET"/>
    <property type="match status" value="1"/>
</dbReference>
<comment type="caution">
    <text evidence="6">The sequence shown here is derived from an EMBL/GenBank/DDBJ whole genome shotgun (WGS) entry which is preliminary data.</text>
</comment>
<accession>A0AAD1X7T5</accession>
<evidence type="ECO:0000256" key="4">
    <source>
        <dbReference type="SAM" id="MobiDB-lite"/>
    </source>
</evidence>
<feature type="compositionally biased region" description="Basic residues" evidence="4">
    <location>
        <begin position="1"/>
        <end position="12"/>
    </location>
</feature>
<dbReference type="Proteomes" id="UP001295684">
    <property type="component" value="Unassembled WGS sequence"/>
</dbReference>
<organism evidence="6 7">
    <name type="scientific">Euplotes crassus</name>
    <dbReference type="NCBI Taxonomy" id="5936"/>
    <lineage>
        <taxon>Eukaryota</taxon>
        <taxon>Sar</taxon>
        <taxon>Alveolata</taxon>
        <taxon>Ciliophora</taxon>
        <taxon>Intramacronucleata</taxon>
        <taxon>Spirotrichea</taxon>
        <taxon>Hypotrichia</taxon>
        <taxon>Euplotida</taxon>
        <taxon>Euplotidae</taxon>
        <taxon>Moneuplotes</taxon>
    </lineage>
</organism>
<keyword evidence="3" id="KW-0949">S-adenosyl-L-methionine</keyword>
<dbReference type="Pfam" id="PF09273">
    <property type="entry name" value="Rubis-subs-bind"/>
    <property type="match status" value="1"/>
</dbReference>
<evidence type="ECO:0000256" key="3">
    <source>
        <dbReference type="ARBA" id="ARBA00022691"/>
    </source>
</evidence>